<evidence type="ECO:0000313" key="1">
    <source>
        <dbReference type="EMBL" id="WDE95253.1"/>
    </source>
</evidence>
<protein>
    <recommendedName>
        <fullName evidence="3">Heparinase II N-terminal domain-containing protein</fullName>
    </recommendedName>
</protein>
<reference evidence="1 2" key="1">
    <citation type="submission" date="2023-02" db="EMBL/GenBank/DDBJ databases">
        <title>Genome sequence of Lentisphaera profundi SAORIC-696.</title>
        <authorList>
            <person name="Kim e."/>
            <person name="Cho J.-C."/>
            <person name="Choi A."/>
            <person name="Kang I."/>
        </authorList>
    </citation>
    <scope>NUCLEOTIDE SEQUENCE [LARGE SCALE GENOMIC DNA]</scope>
    <source>
        <strain evidence="1 2">SAORIC-696</strain>
    </source>
</reference>
<organism evidence="1 2">
    <name type="scientific">Lentisphaera profundi</name>
    <dbReference type="NCBI Taxonomy" id="1658616"/>
    <lineage>
        <taxon>Bacteria</taxon>
        <taxon>Pseudomonadati</taxon>
        <taxon>Lentisphaerota</taxon>
        <taxon>Lentisphaeria</taxon>
        <taxon>Lentisphaerales</taxon>
        <taxon>Lentisphaeraceae</taxon>
        <taxon>Lentisphaera</taxon>
    </lineage>
</organism>
<proteinExistence type="predicted"/>
<dbReference type="EMBL" id="CP117811">
    <property type="protein sequence ID" value="WDE95253.1"/>
    <property type="molecule type" value="Genomic_DNA"/>
</dbReference>
<accession>A0ABY7VML2</accession>
<dbReference type="Gene3D" id="1.50.10.100">
    <property type="entry name" value="Chondroitin AC/alginate lyase"/>
    <property type="match status" value="1"/>
</dbReference>
<dbReference type="RefSeq" id="WP_274148644.1">
    <property type="nucleotide sequence ID" value="NZ_CP117811.1"/>
</dbReference>
<keyword evidence="2" id="KW-1185">Reference proteome</keyword>
<dbReference type="Gene3D" id="2.70.98.70">
    <property type="match status" value="1"/>
</dbReference>
<name>A0ABY7VML2_9BACT</name>
<dbReference type="Proteomes" id="UP001214250">
    <property type="component" value="Chromosome 1"/>
</dbReference>
<evidence type="ECO:0008006" key="3">
    <source>
        <dbReference type="Google" id="ProtNLM"/>
    </source>
</evidence>
<dbReference type="InterPro" id="IPR008929">
    <property type="entry name" value="Chondroitin_lyas"/>
</dbReference>
<gene>
    <name evidence="1" type="ORF">PQO03_05905</name>
</gene>
<evidence type="ECO:0000313" key="2">
    <source>
        <dbReference type="Proteomes" id="UP001214250"/>
    </source>
</evidence>
<sequence length="837" mass="96518">MISRIFSIGFITLFCCACENSTKQSQNEEVKSFELSPNTSLFDIDIPMVQGEVLEVEEHLDLKMLEDQNNFAYSPKEIQQHFSKPYTLKYDFTGFDPDSVRRVPKPGIHPRVFFGPDELPDLRNRLKTTLPGQKIMTSINKELNNNIRKEGSPTSAGYQALVNGDETVEIHKNISIAYGALYEAFRCLIEQDEEGGKQVAKAIVTIAKIDQKKIAAEIKKFKEKNPQAKRIDFRVTAKNPSQNGALGLMYDWAYHFMNEEQRDIVREAIVMASNKMTLQGAQNLRTIRTNSSNWISWTSRLVCLLAAIEGEEGYDPVAYQHSVQAMKWFFSLSIFPDGESHEGWGKQFLMAELVYIMARRGEYFFANQNVRNTFNRYWLHALNPWGRKDEEFGGVSGPFTFYDSQGGTKTRIPSLPDILVYKKLYPKDPAIDFIYRSAMGEDYGSFSERINLRHHFSTYDGFCKAIFAMNFDHSKTWEEAHADLTKDKDLTYFSVDTGNMITRSDWSPDALYFHYNNRSMPGGHKYSDRGHFNVYADGRYWGIYEKMRQVREAFLPMNRSTVMIDGRGVSIAPGKCVDHVSNDLTSFTVSDLKITYDYSHNYLFPLKGEDRKKKVMLPHSYNEFRLEPSEYPYYNLTQDMRPHWYDSLKKPYDQRMGGSNSAAWRKHDIPMKKAFRTAGMVRGKHPYILIVDDIQKDDQKRHYEWGMTLASDVNLNKASKDLAILGDDKNRQLVVQMLSADGLEDAPKIKEVRSKNPPQPDKVIPKLVFNSHAKAPNFKALIYPPRGEQAQVSWNEDRTQLTLTWSDQVDLITFREAEDGRTRIQIQRQAKCIVEIK</sequence>